<dbReference type="Gene3D" id="2.60.410.10">
    <property type="entry name" value="D-Ala-D-Ala carboxypeptidase, C-terminal domain"/>
    <property type="match status" value="1"/>
</dbReference>
<keyword evidence="5 16" id="KW-0121">Carboxypeptidase</keyword>
<feature type="domain" description="Peptidase S11 D-Ala-D-Ala carboxypeptidase A C-terminal" evidence="15">
    <location>
        <begin position="273"/>
        <end position="363"/>
    </location>
</feature>
<evidence type="ECO:0000256" key="7">
    <source>
        <dbReference type="ARBA" id="ARBA00022729"/>
    </source>
</evidence>
<dbReference type="Pfam" id="PF07943">
    <property type="entry name" value="PBP5_C"/>
    <property type="match status" value="1"/>
</dbReference>
<keyword evidence="9" id="KW-0133">Cell shape</keyword>
<evidence type="ECO:0000256" key="13">
    <source>
        <dbReference type="RuleBase" id="RU004016"/>
    </source>
</evidence>
<dbReference type="InterPro" id="IPR012338">
    <property type="entry name" value="Beta-lactam/transpept-like"/>
</dbReference>
<dbReference type="EMBL" id="JBHSDH010000013">
    <property type="protein sequence ID" value="MFC4292104.1"/>
    <property type="molecule type" value="Genomic_DNA"/>
</dbReference>
<comment type="catalytic activity">
    <reaction evidence="12">
        <text>Preferential cleavage: (Ac)2-L-Lys-D-Ala-|-D-Ala. Also transpeptidation of peptidyl-alanyl moieties that are N-acyl substituents of D-alanine.</text>
        <dbReference type="EC" id="3.4.16.4"/>
    </reaction>
</comment>
<dbReference type="GO" id="GO:0004180">
    <property type="term" value="F:carboxypeptidase activity"/>
    <property type="evidence" value="ECO:0007669"/>
    <property type="project" value="UniProtKB-KW"/>
</dbReference>
<dbReference type="InterPro" id="IPR018044">
    <property type="entry name" value="Peptidase_S11"/>
</dbReference>
<name>A0ABV8RFT4_9SPHN</name>
<keyword evidence="7 14" id="KW-0732">Signal</keyword>
<keyword evidence="17" id="KW-1185">Reference proteome</keyword>
<keyword evidence="6" id="KW-0645">Protease</keyword>
<reference evidence="17" key="1">
    <citation type="journal article" date="2019" name="Int. J. Syst. Evol. Microbiol.">
        <title>The Global Catalogue of Microorganisms (GCM) 10K type strain sequencing project: providing services to taxonomists for standard genome sequencing and annotation.</title>
        <authorList>
            <consortium name="The Broad Institute Genomics Platform"/>
            <consortium name="The Broad Institute Genome Sequencing Center for Infectious Disease"/>
            <person name="Wu L."/>
            <person name="Ma J."/>
        </authorList>
    </citation>
    <scope>NUCLEOTIDE SEQUENCE [LARGE SCALE GENOMIC DNA]</scope>
    <source>
        <strain evidence="17">CECT 8531</strain>
    </source>
</reference>
<protein>
    <recommendedName>
        <fullName evidence="4">serine-type D-Ala-D-Ala carboxypeptidase</fullName>
        <ecNumber evidence="4">3.4.16.4</ecNumber>
    </recommendedName>
</protein>
<comment type="function">
    <text evidence="1">Removes C-terminal D-alanyl residues from sugar-peptide cell wall precursors.</text>
</comment>
<accession>A0ABV8RFT4</accession>
<dbReference type="PANTHER" id="PTHR21581">
    <property type="entry name" value="D-ALANYL-D-ALANINE CARBOXYPEPTIDASE"/>
    <property type="match status" value="1"/>
</dbReference>
<evidence type="ECO:0000256" key="1">
    <source>
        <dbReference type="ARBA" id="ARBA00003217"/>
    </source>
</evidence>
<evidence type="ECO:0000256" key="12">
    <source>
        <dbReference type="ARBA" id="ARBA00034000"/>
    </source>
</evidence>
<dbReference type="InterPro" id="IPR015956">
    <property type="entry name" value="Peniciliin-bd_prot_C_sf"/>
</dbReference>
<keyword evidence="11" id="KW-0961">Cell wall biogenesis/degradation</keyword>
<dbReference type="SUPFAM" id="SSF69189">
    <property type="entry name" value="Penicillin-binding protein associated domain"/>
    <property type="match status" value="1"/>
</dbReference>
<keyword evidence="8 16" id="KW-0378">Hydrolase</keyword>
<feature type="signal peptide" evidence="14">
    <location>
        <begin position="1"/>
        <end position="21"/>
    </location>
</feature>
<evidence type="ECO:0000256" key="8">
    <source>
        <dbReference type="ARBA" id="ARBA00022801"/>
    </source>
</evidence>
<dbReference type="SMART" id="SM00936">
    <property type="entry name" value="PBP5_C"/>
    <property type="match status" value="1"/>
</dbReference>
<dbReference type="RefSeq" id="WP_381422517.1">
    <property type="nucleotide sequence ID" value="NZ_JBHSDH010000013.1"/>
</dbReference>
<evidence type="ECO:0000313" key="16">
    <source>
        <dbReference type="EMBL" id="MFC4292104.1"/>
    </source>
</evidence>
<evidence type="ECO:0000256" key="5">
    <source>
        <dbReference type="ARBA" id="ARBA00022645"/>
    </source>
</evidence>
<organism evidence="16 17">
    <name type="scientific">Sphingorhabdus arenilitoris</name>
    <dbReference type="NCBI Taxonomy" id="1490041"/>
    <lineage>
        <taxon>Bacteria</taxon>
        <taxon>Pseudomonadati</taxon>
        <taxon>Pseudomonadota</taxon>
        <taxon>Alphaproteobacteria</taxon>
        <taxon>Sphingomonadales</taxon>
        <taxon>Sphingomonadaceae</taxon>
        <taxon>Sphingorhabdus</taxon>
    </lineage>
</organism>
<dbReference type="SUPFAM" id="SSF56601">
    <property type="entry name" value="beta-lactamase/transpeptidase-like"/>
    <property type="match status" value="1"/>
</dbReference>
<dbReference type="InterPro" id="IPR012907">
    <property type="entry name" value="Peptidase_S11_C"/>
</dbReference>
<comment type="pathway">
    <text evidence="2">Cell wall biogenesis; peptidoglycan biosynthesis.</text>
</comment>
<dbReference type="PRINTS" id="PR00725">
    <property type="entry name" value="DADACBPTASE1"/>
</dbReference>
<dbReference type="EC" id="3.4.16.4" evidence="4"/>
<evidence type="ECO:0000256" key="9">
    <source>
        <dbReference type="ARBA" id="ARBA00022960"/>
    </source>
</evidence>
<evidence type="ECO:0000256" key="10">
    <source>
        <dbReference type="ARBA" id="ARBA00022984"/>
    </source>
</evidence>
<gene>
    <name evidence="16" type="ORF">ACFOWX_06720</name>
</gene>
<dbReference type="Gene3D" id="3.40.710.10">
    <property type="entry name" value="DD-peptidase/beta-lactamase superfamily"/>
    <property type="match status" value="1"/>
</dbReference>
<evidence type="ECO:0000256" key="3">
    <source>
        <dbReference type="ARBA" id="ARBA00007164"/>
    </source>
</evidence>
<sequence>MNRNFAIILAAPLMLCGAAKANPTYDSAAPIAYMIDLSSGAILFDKDSDRQIPPASMAKMMSAYVVMDKIKNGSLPLNKKITVTPEIWQKWNNQGSTMFLASGEQVSVENLMHGMVTLSGNDASVALAVGISGSEEAFVAEMNKTAKRIGLKNSRFGTANGWPDEGRTMVTAQDLAILARRTIEDFPDLYAKFYGKKEFTWGGITQPDRNPLLGKIAGADGLKTGHTEEAGYCFTGTAVQNGRRLILVVAGLDSYNGRITESTNFMNWGFSAWTSKPVFKKGDAIADIPVQLGSETSLKLTAPRNMAVTMPADKASGYKLLIRYKGPVKAPIAMGDQVASLVVKLNDGSEQVSPLYAGEAVAEAGFFGRVWNGLKSLFSA</sequence>
<dbReference type="Proteomes" id="UP001595887">
    <property type="component" value="Unassembled WGS sequence"/>
</dbReference>
<dbReference type="InterPro" id="IPR037167">
    <property type="entry name" value="Peptidase_S11_C_sf"/>
</dbReference>
<evidence type="ECO:0000256" key="6">
    <source>
        <dbReference type="ARBA" id="ARBA00022670"/>
    </source>
</evidence>
<evidence type="ECO:0000256" key="2">
    <source>
        <dbReference type="ARBA" id="ARBA00004752"/>
    </source>
</evidence>
<dbReference type="Pfam" id="PF00768">
    <property type="entry name" value="Peptidase_S11"/>
    <property type="match status" value="1"/>
</dbReference>
<feature type="chain" id="PRO_5047264096" description="serine-type D-Ala-D-Ala carboxypeptidase" evidence="14">
    <location>
        <begin position="22"/>
        <end position="380"/>
    </location>
</feature>
<dbReference type="InterPro" id="IPR001967">
    <property type="entry name" value="Peptidase_S11_N"/>
</dbReference>
<evidence type="ECO:0000256" key="11">
    <source>
        <dbReference type="ARBA" id="ARBA00023316"/>
    </source>
</evidence>
<evidence type="ECO:0000259" key="15">
    <source>
        <dbReference type="SMART" id="SM00936"/>
    </source>
</evidence>
<evidence type="ECO:0000256" key="14">
    <source>
        <dbReference type="SAM" id="SignalP"/>
    </source>
</evidence>
<comment type="similarity">
    <text evidence="3 13">Belongs to the peptidase S11 family.</text>
</comment>
<dbReference type="PANTHER" id="PTHR21581:SF6">
    <property type="entry name" value="TRAFFICKING PROTEIN PARTICLE COMPLEX SUBUNIT 12"/>
    <property type="match status" value="1"/>
</dbReference>
<comment type="caution">
    <text evidence="16">The sequence shown here is derived from an EMBL/GenBank/DDBJ whole genome shotgun (WGS) entry which is preliminary data.</text>
</comment>
<proteinExistence type="inferred from homology"/>
<keyword evidence="10" id="KW-0573">Peptidoglycan synthesis</keyword>
<evidence type="ECO:0000256" key="4">
    <source>
        <dbReference type="ARBA" id="ARBA00012448"/>
    </source>
</evidence>
<evidence type="ECO:0000313" key="17">
    <source>
        <dbReference type="Proteomes" id="UP001595887"/>
    </source>
</evidence>